<organism evidence="2 3">
    <name type="scientific">Volvox reticuliferus</name>
    <dbReference type="NCBI Taxonomy" id="1737510"/>
    <lineage>
        <taxon>Eukaryota</taxon>
        <taxon>Viridiplantae</taxon>
        <taxon>Chlorophyta</taxon>
        <taxon>core chlorophytes</taxon>
        <taxon>Chlorophyceae</taxon>
        <taxon>CS clade</taxon>
        <taxon>Chlamydomonadales</taxon>
        <taxon>Volvocaceae</taxon>
        <taxon>Volvox</taxon>
    </lineage>
</organism>
<feature type="compositionally biased region" description="Gly residues" evidence="1">
    <location>
        <begin position="78"/>
        <end position="87"/>
    </location>
</feature>
<comment type="caution">
    <text evidence="2">The sequence shown here is derived from an EMBL/GenBank/DDBJ whole genome shotgun (WGS) entry which is preliminary data.</text>
</comment>
<feature type="compositionally biased region" description="Gly residues" evidence="1">
    <location>
        <begin position="26"/>
        <end position="41"/>
    </location>
</feature>
<sequence>ASVRNGVWRSRSRRTTLAATEPGVEPAGGSGSGDGNGGGCGNYPVKTFPGGSGFEPSRQGSQGDGSRRTRTSASYGNGSSGSGGGSGVETSVHGGPRRLCSTESGAVAAAMAGASTSASLQTESPTRPLGPSVHG</sequence>
<feature type="compositionally biased region" description="Low complexity" evidence="1">
    <location>
        <begin position="101"/>
        <end position="119"/>
    </location>
</feature>
<dbReference type="Proteomes" id="UP000722791">
    <property type="component" value="Unassembled WGS sequence"/>
</dbReference>
<feature type="region of interest" description="Disordered" evidence="1">
    <location>
        <begin position="1"/>
        <end position="135"/>
    </location>
</feature>
<evidence type="ECO:0000256" key="1">
    <source>
        <dbReference type="SAM" id="MobiDB-lite"/>
    </source>
</evidence>
<proteinExistence type="predicted"/>
<accession>A0A8J4LU04</accession>
<gene>
    <name evidence="2" type="ORF">Vretimale_13728</name>
</gene>
<dbReference type="AlphaFoldDB" id="A0A8J4LU04"/>
<evidence type="ECO:0000313" key="2">
    <source>
        <dbReference type="EMBL" id="GIM09945.1"/>
    </source>
</evidence>
<dbReference type="EMBL" id="BNCQ01000033">
    <property type="protein sequence ID" value="GIM09945.1"/>
    <property type="molecule type" value="Genomic_DNA"/>
</dbReference>
<name>A0A8J4LU04_9CHLO</name>
<evidence type="ECO:0000313" key="3">
    <source>
        <dbReference type="Proteomes" id="UP000722791"/>
    </source>
</evidence>
<protein>
    <submittedName>
        <fullName evidence="2">Uncharacterized protein</fullName>
    </submittedName>
</protein>
<reference evidence="2" key="1">
    <citation type="journal article" date="2021" name="Proc. Natl. Acad. Sci. U.S.A.">
        <title>Three genomes in the algal genus Volvox reveal the fate of a haploid sex-determining region after a transition to homothallism.</title>
        <authorList>
            <person name="Yamamoto K."/>
            <person name="Hamaji T."/>
            <person name="Kawai-Toyooka H."/>
            <person name="Matsuzaki R."/>
            <person name="Takahashi F."/>
            <person name="Nishimura Y."/>
            <person name="Kawachi M."/>
            <person name="Noguchi H."/>
            <person name="Minakuchi Y."/>
            <person name="Umen J.G."/>
            <person name="Toyoda A."/>
            <person name="Nozaki H."/>
        </authorList>
    </citation>
    <scope>NUCLEOTIDE SEQUENCE</scope>
    <source>
        <strain evidence="2">NIES-3785</strain>
    </source>
</reference>
<feature type="non-terminal residue" evidence="2">
    <location>
        <position position="1"/>
    </location>
</feature>
<feature type="non-terminal residue" evidence="2">
    <location>
        <position position="135"/>
    </location>
</feature>